<comment type="caution">
    <text evidence="1">The sequence shown here is derived from an EMBL/GenBank/DDBJ whole genome shotgun (WGS) entry which is preliminary data.</text>
</comment>
<accession>A0A917MXG4</accession>
<dbReference type="Proteomes" id="UP000627292">
    <property type="component" value="Unassembled WGS sequence"/>
</dbReference>
<gene>
    <name evidence="1" type="ORF">GCM10011379_36640</name>
</gene>
<name>A0A917MXG4_9BACT</name>
<proteinExistence type="predicted"/>
<dbReference type="EMBL" id="BMIB01000003">
    <property type="protein sequence ID" value="GGH74235.1"/>
    <property type="molecule type" value="Genomic_DNA"/>
</dbReference>
<protein>
    <submittedName>
        <fullName evidence="1">Uncharacterized protein</fullName>
    </submittedName>
</protein>
<organism evidence="1 2">
    <name type="scientific">Filimonas zeae</name>
    <dbReference type="NCBI Taxonomy" id="1737353"/>
    <lineage>
        <taxon>Bacteria</taxon>
        <taxon>Pseudomonadati</taxon>
        <taxon>Bacteroidota</taxon>
        <taxon>Chitinophagia</taxon>
        <taxon>Chitinophagales</taxon>
        <taxon>Chitinophagaceae</taxon>
        <taxon>Filimonas</taxon>
    </lineage>
</organism>
<evidence type="ECO:0000313" key="1">
    <source>
        <dbReference type="EMBL" id="GGH74235.1"/>
    </source>
</evidence>
<keyword evidence="2" id="KW-1185">Reference proteome</keyword>
<dbReference type="RefSeq" id="WP_188954917.1">
    <property type="nucleotide sequence ID" value="NZ_BMIB01000003.1"/>
</dbReference>
<evidence type="ECO:0000313" key="2">
    <source>
        <dbReference type="Proteomes" id="UP000627292"/>
    </source>
</evidence>
<reference evidence="1" key="2">
    <citation type="submission" date="2020-09" db="EMBL/GenBank/DDBJ databases">
        <authorList>
            <person name="Sun Q."/>
            <person name="Zhou Y."/>
        </authorList>
    </citation>
    <scope>NUCLEOTIDE SEQUENCE</scope>
    <source>
        <strain evidence="1">CGMCC 1.15290</strain>
    </source>
</reference>
<dbReference type="AlphaFoldDB" id="A0A917MXG4"/>
<reference evidence="1" key="1">
    <citation type="journal article" date="2014" name="Int. J. Syst. Evol. Microbiol.">
        <title>Complete genome sequence of Corynebacterium casei LMG S-19264T (=DSM 44701T), isolated from a smear-ripened cheese.</title>
        <authorList>
            <consortium name="US DOE Joint Genome Institute (JGI-PGF)"/>
            <person name="Walter F."/>
            <person name="Albersmeier A."/>
            <person name="Kalinowski J."/>
            <person name="Ruckert C."/>
        </authorList>
    </citation>
    <scope>NUCLEOTIDE SEQUENCE</scope>
    <source>
        <strain evidence="1">CGMCC 1.15290</strain>
    </source>
</reference>
<sequence length="207" mass="23285">MTRRYNHFIPRGDADRGRWCFNLKEKVVTYATALSLPAELVTLIETLCQGTIDKTNKVTVKQQEYQEAVAAKNMLITNELAELSKIAGIIKRNPAYTESIGRDLNIIGSSSSIDTNYVKPTMRAETFPGYVSITFSKQQQLGICLYSRLKGSLGWELLGRPRVSPFKDRRPLADNAIAETREYMAVCWDGEEEFGQQSDIVFTLFGG</sequence>